<evidence type="ECO:0000313" key="9">
    <source>
        <dbReference type="Proteomes" id="UP000076532"/>
    </source>
</evidence>
<feature type="transmembrane region" description="Helical" evidence="6">
    <location>
        <begin position="74"/>
        <end position="93"/>
    </location>
</feature>
<reference evidence="8 9" key="1">
    <citation type="journal article" date="2016" name="Mol. Biol. Evol.">
        <title>Comparative Genomics of Early-Diverging Mushroom-Forming Fungi Provides Insights into the Origins of Lignocellulose Decay Capabilities.</title>
        <authorList>
            <person name="Nagy L.G."/>
            <person name="Riley R."/>
            <person name="Tritt A."/>
            <person name="Adam C."/>
            <person name="Daum C."/>
            <person name="Floudas D."/>
            <person name="Sun H."/>
            <person name="Yadav J.S."/>
            <person name="Pangilinan J."/>
            <person name="Larsson K.H."/>
            <person name="Matsuura K."/>
            <person name="Barry K."/>
            <person name="Labutti K."/>
            <person name="Kuo R."/>
            <person name="Ohm R.A."/>
            <person name="Bhattacharya S.S."/>
            <person name="Shirouzu T."/>
            <person name="Yoshinaga Y."/>
            <person name="Martin F.M."/>
            <person name="Grigoriev I.V."/>
            <person name="Hibbett D.S."/>
        </authorList>
    </citation>
    <scope>NUCLEOTIDE SEQUENCE [LARGE SCALE GENOMIC DNA]</scope>
    <source>
        <strain evidence="8 9">CBS 109695</strain>
    </source>
</reference>
<protein>
    <submittedName>
        <fullName evidence="8">Iron permease</fullName>
    </submittedName>
</protein>
<dbReference type="GO" id="GO:0005886">
    <property type="term" value="C:plasma membrane"/>
    <property type="evidence" value="ECO:0007669"/>
    <property type="project" value="TreeGrafter"/>
</dbReference>
<name>A0A167VAS2_9AGAM</name>
<feature type="transmembrane region" description="Helical" evidence="6">
    <location>
        <begin position="193"/>
        <end position="215"/>
    </location>
</feature>
<organism evidence="8 9">
    <name type="scientific">Athelia psychrophila</name>
    <dbReference type="NCBI Taxonomy" id="1759441"/>
    <lineage>
        <taxon>Eukaryota</taxon>
        <taxon>Fungi</taxon>
        <taxon>Dikarya</taxon>
        <taxon>Basidiomycota</taxon>
        <taxon>Agaricomycotina</taxon>
        <taxon>Agaricomycetes</taxon>
        <taxon>Agaricomycetidae</taxon>
        <taxon>Atheliales</taxon>
        <taxon>Atheliaceae</taxon>
        <taxon>Athelia</taxon>
    </lineage>
</organism>
<evidence type="ECO:0000256" key="2">
    <source>
        <dbReference type="ARBA" id="ARBA00022692"/>
    </source>
</evidence>
<dbReference type="STRING" id="436010.A0A167VAS2"/>
<feature type="transmembrane region" description="Helical" evidence="6">
    <location>
        <begin position="300"/>
        <end position="320"/>
    </location>
</feature>
<evidence type="ECO:0000256" key="5">
    <source>
        <dbReference type="SAM" id="MobiDB-lite"/>
    </source>
</evidence>
<dbReference type="PROSITE" id="PS50850">
    <property type="entry name" value="MFS"/>
    <property type="match status" value="1"/>
</dbReference>
<dbReference type="InterPro" id="IPR020846">
    <property type="entry name" value="MFS_dom"/>
</dbReference>
<accession>A0A167VAS2</accession>
<feature type="transmembrane region" description="Helical" evidence="6">
    <location>
        <begin position="227"/>
        <end position="250"/>
    </location>
</feature>
<evidence type="ECO:0000256" key="6">
    <source>
        <dbReference type="SAM" id="Phobius"/>
    </source>
</evidence>
<feature type="transmembrane region" description="Helical" evidence="6">
    <location>
        <begin position="367"/>
        <end position="384"/>
    </location>
</feature>
<evidence type="ECO:0000256" key="3">
    <source>
        <dbReference type="ARBA" id="ARBA00022989"/>
    </source>
</evidence>
<gene>
    <name evidence="8" type="ORF">FIBSPDRAFT_1054444</name>
</gene>
<feature type="transmembrane region" description="Helical" evidence="6">
    <location>
        <begin position="137"/>
        <end position="155"/>
    </location>
</feature>
<feature type="non-terminal residue" evidence="8">
    <location>
        <position position="1"/>
    </location>
</feature>
<dbReference type="PANTHER" id="PTHR23501">
    <property type="entry name" value="MAJOR FACILITATOR SUPERFAMILY"/>
    <property type="match status" value="1"/>
</dbReference>
<feature type="transmembrane region" description="Helical" evidence="6">
    <location>
        <begin position="340"/>
        <end position="360"/>
    </location>
</feature>
<comment type="subcellular location">
    <subcellularLocation>
        <location evidence="1">Membrane</location>
        <topology evidence="1">Multi-pass membrane protein</topology>
    </subcellularLocation>
</comment>
<dbReference type="Gene3D" id="1.20.1250.20">
    <property type="entry name" value="MFS general substrate transporter like domains"/>
    <property type="match status" value="1"/>
</dbReference>
<dbReference type="InterPro" id="IPR036259">
    <property type="entry name" value="MFS_trans_sf"/>
</dbReference>
<feature type="transmembrane region" description="Helical" evidence="6">
    <location>
        <begin position="105"/>
        <end position="131"/>
    </location>
</feature>
<evidence type="ECO:0000313" key="8">
    <source>
        <dbReference type="EMBL" id="KZP04811.1"/>
    </source>
</evidence>
<dbReference type="Proteomes" id="UP000076532">
    <property type="component" value="Unassembled WGS sequence"/>
</dbReference>
<dbReference type="InterPro" id="IPR011701">
    <property type="entry name" value="MFS"/>
</dbReference>
<sequence>MAERTENPISTDVAKDSNPSTPVIAGTEKPGTNRGWHFWGIFLSLAVASLTSALDLSGISNALPVIVNDLHGSQFVWVSSAYTLSSTAFLPMSGGLAQAFGRRPIILFSLLIFGIGSAMCGAAPSMNFLIAARTLQGVGGGGILSLTSIIISDLVPLEERGLYQGLIGISWALATATGPLIGGALAQRGVWRWLFYLNLFTTALAAIFMFVLLRLKNPAGTIREKLAWMDWIGNFIVIAASSSLLIALTWGGVQYPWSSPRVLAPLVLGVAGFGAFVYYEANYAKNPLVPISLMSNRTTVSGYIQTFIMSIIMLAITYYLPLFYQACQGASPIATGVDTFGVTFTVSPVGIIGGASIAASKRYRPQLWMGWCFLLVGTGLLTLLEVDSARGMSIGFQAVSGVGLGILLTASFFPVLAPLPVSANAHAVAFLIFMRTFGQVWGVAVGATVLQNQLVKRLPEEFMAASPQGVEIAYASVAVLDSLPQPLQGEVRVAFANSLRVIWQVMTGMAGVGLGVSLTMKHVELRSATDQEWDLDEKRACADEERADEPLPAAVA</sequence>
<feature type="transmembrane region" description="Helical" evidence="6">
    <location>
        <begin position="262"/>
        <end position="279"/>
    </location>
</feature>
<feature type="transmembrane region" description="Helical" evidence="6">
    <location>
        <begin position="396"/>
        <end position="416"/>
    </location>
</feature>
<dbReference type="PANTHER" id="PTHR23501:SF102">
    <property type="entry name" value="DRUG TRANSPORTER, PUTATIVE (AFU_ORTHOLOGUE AFUA_3G08530)-RELATED"/>
    <property type="match status" value="1"/>
</dbReference>
<proteinExistence type="predicted"/>
<feature type="transmembrane region" description="Helical" evidence="6">
    <location>
        <begin position="501"/>
        <end position="520"/>
    </location>
</feature>
<keyword evidence="3 6" id="KW-1133">Transmembrane helix</keyword>
<feature type="domain" description="Major facilitator superfamily (MFS) profile" evidence="7">
    <location>
        <begin position="41"/>
        <end position="493"/>
    </location>
</feature>
<dbReference type="Pfam" id="PF07690">
    <property type="entry name" value="MFS_1"/>
    <property type="match status" value="1"/>
</dbReference>
<keyword evidence="4 6" id="KW-0472">Membrane</keyword>
<feature type="region of interest" description="Disordered" evidence="5">
    <location>
        <begin position="1"/>
        <end position="28"/>
    </location>
</feature>
<dbReference type="OrthoDB" id="3437016at2759"/>
<evidence type="ECO:0000256" key="4">
    <source>
        <dbReference type="ARBA" id="ARBA00023136"/>
    </source>
</evidence>
<keyword evidence="2 6" id="KW-0812">Transmembrane</keyword>
<dbReference type="PRINTS" id="PR01036">
    <property type="entry name" value="TCRTETB"/>
</dbReference>
<dbReference type="GO" id="GO:0022857">
    <property type="term" value="F:transmembrane transporter activity"/>
    <property type="evidence" value="ECO:0007669"/>
    <property type="project" value="InterPro"/>
</dbReference>
<dbReference type="SUPFAM" id="SSF103473">
    <property type="entry name" value="MFS general substrate transporter"/>
    <property type="match status" value="1"/>
</dbReference>
<feature type="transmembrane region" description="Helical" evidence="6">
    <location>
        <begin position="36"/>
        <end position="54"/>
    </location>
</feature>
<keyword evidence="9" id="KW-1185">Reference proteome</keyword>
<evidence type="ECO:0000256" key="1">
    <source>
        <dbReference type="ARBA" id="ARBA00004141"/>
    </source>
</evidence>
<feature type="transmembrane region" description="Helical" evidence="6">
    <location>
        <begin position="162"/>
        <end position="181"/>
    </location>
</feature>
<dbReference type="AlphaFoldDB" id="A0A167VAS2"/>
<dbReference type="EMBL" id="KV417886">
    <property type="protein sequence ID" value="KZP04811.1"/>
    <property type="molecule type" value="Genomic_DNA"/>
</dbReference>
<feature type="transmembrane region" description="Helical" evidence="6">
    <location>
        <begin position="428"/>
        <end position="450"/>
    </location>
</feature>
<evidence type="ECO:0000259" key="7">
    <source>
        <dbReference type="PROSITE" id="PS50850"/>
    </source>
</evidence>